<gene>
    <name evidence="2" type="ORF">WH297_14250</name>
</gene>
<keyword evidence="2" id="KW-0167">Capsid protein</keyword>
<proteinExistence type="predicted"/>
<reference evidence="2 3" key="1">
    <citation type="submission" date="2023-12" db="EMBL/GenBank/DDBJ databases">
        <title>Gut-associated functions are favored during microbiome assembly across C. elegans life.</title>
        <authorList>
            <person name="Zimmermann J."/>
        </authorList>
    </citation>
    <scope>NUCLEOTIDE SEQUENCE [LARGE SCALE GENOMIC DNA]</scope>
    <source>
        <strain evidence="2 3">MYb71</strain>
    </source>
</reference>
<evidence type="ECO:0000259" key="1">
    <source>
        <dbReference type="Pfam" id="PF05229"/>
    </source>
</evidence>
<accession>A0ABU8PF52</accession>
<protein>
    <submittedName>
        <fullName evidence="2">Spore coat protein U domain-containing protein</fullName>
    </submittedName>
</protein>
<dbReference type="PANTHER" id="PTHR37089:SF4">
    <property type="entry name" value="EXPORTED PROTEIN"/>
    <property type="match status" value="1"/>
</dbReference>
<comment type="caution">
    <text evidence="2">The sequence shown here is derived from an EMBL/GenBank/DDBJ whole genome shotgun (WGS) entry which is preliminary data.</text>
</comment>
<feature type="domain" description="Spore coat protein U/FanG" evidence="1">
    <location>
        <begin position="185"/>
        <end position="314"/>
    </location>
</feature>
<keyword evidence="2" id="KW-0946">Virion</keyword>
<dbReference type="InterPro" id="IPR007893">
    <property type="entry name" value="Spore_coat_U/FanG"/>
</dbReference>
<sequence>MRHLRYAVLILIGLTATVLPTVVRAQNCSFGVSALNFGQIDTLGGAQTTSTATLSVSCTGTPLARILICPNLGSGTGGATASSRQMSSGTNTLNYQLFADSARSLVWGSYNWPYPSRAPALAMSLGILGSGTGSTTIYGATPGSQGTASPGSYLSTFSGAHAEFRYLYSAQSTCSTGTGTIARPSFNVTATVAANCLIATQDVDFGSVGVLTSNVDTTGRVSVTCTPGTNYTVGLSNGNTGTSPTARRMTLASQGITYGLFQDSGRSQPWGNTAGTNTIAGTGTGTAKNLTVYGRVPPQTTPGPGVYSDVVVVTVVY</sequence>
<keyword evidence="3" id="KW-1185">Reference proteome</keyword>
<dbReference type="Pfam" id="PF05229">
    <property type="entry name" value="SCPU"/>
    <property type="match status" value="2"/>
</dbReference>
<dbReference type="PANTHER" id="PTHR37089">
    <property type="entry name" value="PROTEIN U-RELATED"/>
    <property type="match status" value="1"/>
</dbReference>
<evidence type="ECO:0000313" key="3">
    <source>
        <dbReference type="Proteomes" id="UP001375812"/>
    </source>
</evidence>
<dbReference type="Proteomes" id="UP001375812">
    <property type="component" value="Unassembled WGS sequence"/>
</dbReference>
<evidence type="ECO:0000313" key="2">
    <source>
        <dbReference type="EMBL" id="MEJ5020885.1"/>
    </source>
</evidence>
<name>A0ABU8PF52_9HYPH</name>
<dbReference type="EMBL" id="JBBGZH010000002">
    <property type="protein sequence ID" value="MEJ5020885.1"/>
    <property type="molecule type" value="Genomic_DNA"/>
</dbReference>
<dbReference type="RefSeq" id="WP_286154263.1">
    <property type="nucleotide sequence ID" value="NZ_JBBGZH010000002.1"/>
</dbReference>
<dbReference type="InterPro" id="IPR053167">
    <property type="entry name" value="Spore_coat_component"/>
</dbReference>
<dbReference type="SMART" id="SM00972">
    <property type="entry name" value="SCPU"/>
    <property type="match status" value="2"/>
</dbReference>
<organism evidence="2 3">
    <name type="scientific">Ochrobactrum vermis</name>
    <dbReference type="NCBI Taxonomy" id="1827297"/>
    <lineage>
        <taxon>Bacteria</taxon>
        <taxon>Pseudomonadati</taxon>
        <taxon>Pseudomonadota</taxon>
        <taxon>Alphaproteobacteria</taxon>
        <taxon>Hyphomicrobiales</taxon>
        <taxon>Brucellaceae</taxon>
        <taxon>Brucella/Ochrobactrum group</taxon>
        <taxon>Ochrobactrum</taxon>
    </lineage>
</organism>
<feature type="domain" description="Spore coat protein U/FanG" evidence="1">
    <location>
        <begin position="15"/>
        <end position="157"/>
    </location>
</feature>